<accession>A0AAN7FEW5</accession>
<evidence type="ECO:0000259" key="2">
    <source>
        <dbReference type="Pfam" id="PF13968"/>
    </source>
</evidence>
<feature type="transmembrane region" description="Helical" evidence="1">
    <location>
        <begin position="328"/>
        <end position="348"/>
    </location>
</feature>
<keyword evidence="4" id="KW-1185">Reference proteome</keyword>
<feature type="transmembrane region" description="Helical" evidence="1">
    <location>
        <begin position="43"/>
        <end position="66"/>
    </location>
</feature>
<protein>
    <recommendedName>
        <fullName evidence="2">DUF4220 domain-containing protein</fullName>
    </recommendedName>
</protein>
<dbReference type="PANTHER" id="PTHR31325">
    <property type="entry name" value="OS01G0798800 PROTEIN-RELATED"/>
    <property type="match status" value="1"/>
</dbReference>
<feature type="domain" description="DUF4220" evidence="2">
    <location>
        <begin position="48"/>
        <end position="400"/>
    </location>
</feature>
<dbReference type="Pfam" id="PF04578">
    <property type="entry name" value="DUF594"/>
    <property type="match status" value="1"/>
</dbReference>
<evidence type="ECO:0000313" key="4">
    <source>
        <dbReference type="Proteomes" id="UP001324115"/>
    </source>
</evidence>
<keyword evidence="1" id="KW-0472">Membrane</keyword>
<dbReference type="InterPro" id="IPR025315">
    <property type="entry name" value="DUF4220"/>
</dbReference>
<dbReference type="EMBL" id="JAXUIC010000005">
    <property type="protein sequence ID" value="KAK4591347.1"/>
    <property type="molecule type" value="Genomic_DNA"/>
</dbReference>
<comment type="caution">
    <text evidence="3">The sequence shown here is derived from an EMBL/GenBank/DDBJ whole genome shotgun (WGS) entry which is preliminary data.</text>
</comment>
<feature type="transmembrane region" description="Helical" evidence="1">
    <location>
        <begin position="113"/>
        <end position="132"/>
    </location>
</feature>
<dbReference type="AlphaFoldDB" id="A0AAN7FEW5"/>
<gene>
    <name evidence="3" type="ORF">RGQ29_021522</name>
</gene>
<evidence type="ECO:0000313" key="3">
    <source>
        <dbReference type="EMBL" id="KAK4591347.1"/>
    </source>
</evidence>
<evidence type="ECO:0000256" key="1">
    <source>
        <dbReference type="SAM" id="Phobius"/>
    </source>
</evidence>
<keyword evidence="1" id="KW-1133">Transmembrane helix</keyword>
<sequence length="680" mass="78358">MNGSQFKTLNRWTLRHLSLSFCCHIILNVAIAENFKVSTSNRLILLLWVAYQLAAWFATVSLSVISNHFAPNTKDPKFSIAAFWAPFFLLHLAGPDTITAYSLEDNALWRRQALTLVGQVGVTIFIIFRAWANELLNFLAVVMLIPGLIKIGERIWVLRSGSSENFKATTLRRPDPGPNYARFMEEYQSKKDEGLDVTADTLTEASIESDISFPMPKNSNIPEAEFLQWAYILFQTFKQLFSDLILSVQDIKNSQSYFQKVSFKEAFKVIEVELGFMYDVLYTKAFLVYSLKPGCFLRLTSFSSTLVVLLVFSTVGDNKHLYTLDDRVITYVLLCGAILLEIYSVLIILTSDWSLHWLSKRQNAMVDLLYRAISVISSIPFLARKKRWRNKIGQYNLIRYCIERKPVLCGPIQRFLFHHEMLEKHRYQELKEVSQDLKKLIFQHLLEKSRSAKDLKTCTELCACRGGRVLKNSKCSDCIRKESVEVEFDQSILQWHIATSLCYNDDQNKHQNTSCQNHREASKLLSDYMLYLQVMRPIMLPNGIEQIRFQDTLAEAKIFFEERKSVSDEIQASKKLLAVNTDIPPSVVKGDRSKSVLFDGCRLAKSLQCLETDKKWELVSDVWIEMTCYAATKCRWNHHAQQLCRGGEFFTHVWLLMAHLGITEQFQISKGHARAMLVIQ</sequence>
<name>A0AAN7FEW5_QUERU</name>
<proteinExistence type="predicted"/>
<dbReference type="Pfam" id="PF13968">
    <property type="entry name" value="DUF4220"/>
    <property type="match status" value="1"/>
</dbReference>
<feature type="transmembrane region" description="Helical" evidence="1">
    <location>
        <begin position="138"/>
        <end position="157"/>
    </location>
</feature>
<dbReference type="InterPro" id="IPR007658">
    <property type="entry name" value="DUF594"/>
</dbReference>
<feature type="transmembrane region" description="Helical" evidence="1">
    <location>
        <begin position="78"/>
        <end position="101"/>
    </location>
</feature>
<keyword evidence="1" id="KW-0812">Transmembrane</keyword>
<organism evidence="3 4">
    <name type="scientific">Quercus rubra</name>
    <name type="common">Northern red oak</name>
    <name type="synonym">Quercus borealis</name>
    <dbReference type="NCBI Taxonomy" id="3512"/>
    <lineage>
        <taxon>Eukaryota</taxon>
        <taxon>Viridiplantae</taxon>
        <taxon>Streptophyta</taxon>
        <taxon>Embryophyta</taxon>
        <taxon>Tracheophyta</taxon>
        <taxon>Spermatophyta</taxon>
        <taxon>Magnoliopsida</taxon>
        <taxon>eudicotyledons</taxon>
        <taxon>Gunneridae</taxon>
        <taxon>Pentapetalae</taxon>
        <taxon>rosids</taxon>
        <taxon>fabids</taxon>
        <taxon>Fagales</taxon>
        <taxon>Fagaceae</taxon>
        <taxon>Quercus</taxon>
    </lineage>
</organism>
<reference evidence="3 4" key="1">
    <citation type="journal article" date="2023" name="G3 (Bethesda)">
        <title>A haplotype-resolved chromosome-scale genome for Quercus rubra L. provides insights into the genetics of adaptive traits for red oak species.</title>
        <authorList>
            <person name="Kapoor B."/>
            <person name="Jenkins J."/>
            <person name="Schmutz J."/>
            <person name="Zhebentyayeva T."/>
            <person name="Kuelheim C."/>
            <person name="Coggeshall M."/>
            <person name="Heim C."/>
            <person name="Lasky J.R."/>
            <person name="Leites L."/>
            <person name="Islam-Faridi N."/>
            <person name="Romero-Severson J."/>
            <person name="DeLeo V.L."/>
            <person name="Lucas S.M."/>
            <person name="Lazic D."/>
            <person name="Gailing O."/>
            <person name="Carlson J."/>
            <person name="Staton M."/>
        </authorList>
    </citation>
    <scope>NUCLEOTIDE SEQUENCE [LARGE SCALE GENOMIC DNA]</scope>
    <source>
        <strain evidence="3">Pseudo-F2</strain>
    </source>
</reference>
<dbReference type="Proteomes" id="UP001324115">
    <property type="component" value="Unassembled WGS sequence"/>
</dbReference>